<protein>
    <submittedName>
        <fullName evidence="2">Uncharacterized protein</fullName>
    </submittedName>
</protein>
<evidence type="ECO:0000313" key="3">
    <source>
        <dbReference type="Proteomes" id="UP000709295"/>
    </source>
</evidence>
<feature type="non-terminal residue" evidence="2">
    <location>
        <position position="1"/>
    </location>
</feature>
<comment type="caution">
    <text evidence="2">The sequence shown here is derived from an EMBL/GenBank/DDBJ whole genome shotgun (WGS) entry which is preliminary data.</text>
</comment>
<gene>
    <name evidence="2" type="ORF">JG688_00015046</name>
</gene>
<sequence>QSHYTLAKRPERKSDADSTAILKDEKEGGATRVGYREYLCSPRLPHSRNTLHYIQTVLHI</sequence>
<reference evidence="2" key="1">
    <citation type="submission" date="2021-01" db="EMBL/GenBank/DDBJ databases">
        <title>Phytophthora aleatoria, a newly-described species from Pinus radiata is distinct from Phytophthora cactorum isolates based on comparative genomics.</title>
        <authorList>
            <person name="Mcdougal R."/>
            <person name="Panda P."/>
            <person name="Williams N."/>
            <person name="Studholme D.J."/>
        </authorList>
    </citation>
    <scope>NUCLEOTIDE SEQUENCE</scope>
    <source>
        <strain evidence="2">NZFS 4037</strain>
    </source>
</reference>
<evidence type="ECO:0000313" key="2">
    <source>
        <dbReference type="EMBL" id="KAG6948549.1"/>
    </source>
</evidence>
<organism evidence="2 3">
    <name type="scientific">Phytophthora aleatoria</name>
    <dbReference type="NCBI Taxonomy" id="2496075"/>
    <lineage>
        <taxon>Eukaryota</taxon>
        <taxon>Sar</taxon>
        <taxon>Stramenopiles</taxon>
        <taxon>Oomycota</taxon>
        <taxon>Peronosporomycetes</taxon>
        <taxon>Peronosporales</taxon>
        <taxon>Peronosporaceae</taxon>
        <taxon>Phytophthora</taxon>
    </lineage>
</organism>
<evidence type="ECO:0000256" key="1">
    <source>
        <dbReference type="SAM" id="MobiDB-lite"/>
    </source>
</evidence>
<dbReference type="Proteomes" id="UP000709295">
    <property type="component" value="Unassembled WGS sequence"/>
</dbReference>
<feature type="region of interest" description="Disordered" evidence="1">
    <location>
        <begin position="1"/>
        <end position="20"/>
    </location>
</feature>
<dbReference type="EMBL" id="JAENGY010001543">
    <property type="protein sequence ID" value="KAG6948549.1"/>
    <property type="molecule type" value="Genomic_DNA"/>
</dbReference>
<name>A0A8J5I6J4_9STRA</name>
<feature type="compositionally biased region" description="Basic and acidic residues" evidence="1">
    <location>
        <begin position="8"/>
        <end position="20"/>
    </location>
</feature>
<proteinExistence type="predicted"/>
<accession>A0A8J5I6J4</accession>
<dbReference type="AlphaFoldDB" id="A0A8J5I6J4"/>
<keyword evidence="3" id="KW-1185">Reference proteome</keyword>